<feature type="region of interest" description="Disordered" evidence="1">
    <location>
        <begin position="280"/>
        <end position="550"/>
    </location>
</feature>
<feature type="compositionally biased region" description="Polar residues" evidence="1">
    <location>
        <begin position="224"/>
        <end position="236"/>
    </location>
</feature>
<gene>
    <name evidence="2" type="primary">NRPB1</name>
    <name evidence="2" type="ORF">DIS24_g608</name>
</gene>
<feature type="compositionally biased region" description="Low complexity" evidence="1">
    <location>
        <begin position="452"/>
        <end position="462"/>
    </location>
</feature>
<keyword evidence="3" id="KW-1185">Reference proteome</keyword>
<feature type="region of interest" description="Disordered" evidence="1">
    <location>
        <begin position="107"/>
        <end position="248"/>
    </location>
</feature>
<feature type="compositionally biased region" description="Polar residues" evidence="1">
    <location>
        <begin position="427"/>
        <end position="443"/>
    </location>
</feature>
<feature type="compositionally biased region" description="Polar residues" evidence="1">
    <location>
        <begin position="325"/>
        <end position="337"/>
    </location>
</feature>
<feature type="compositionally biased region" description="Low complexity" evidence="1">
    <location>
        <begin position="379"/>
        <end position="394"/>
    </location>
</feature>
<dbReference type="GO" id="GO:0000428">
    <property type="term" value="C:DNA-directed RNA polymerase complex"/>
    <property type="evidence" value="ECO:0007669"/>
    <property type="project" value="UniProtKB-KW"/>
</dbReference>
<dbReference type="AlphaFoldDB" id="A0AA39Z5N2"/>
<sequence length="550" mass="59989">MSFKLPQLQTVTQCASLVTATRAIWELSRMVRQKKREVDQTKEVEDLLDEIEEFVHEGVLTKREWKAFCFNVEEALSKKECTPREAQAKVLDFLEALHSIAQEFKEEDDAYLSQPEDGANVPRRRIEEKGHQRRDSAINTSRESHSRTRTAAYPPSPHSPDLRPRRASAPSDHHHYHAHSPGGQVDTGPVTPGDPSRSIPRMPVALPSQFQNSQQYRPPRHSFASPSTTPGASGTFSPGGSVGVVSPGHMLPNQPTYYPNAPPSLFTPGATSPFATGAGAAASRPYANRGPASPIGPASPTFNVNDTASPPHPNYSGPLPVPPSRFSQQSWGSSPTQAPGGPASPASTIPAQNTWNNTTTFPFPSFPESQSRNQSNDNSTRPSAAPTPSRSHSSSARKESTAPARDYPPEKSPSSSTSSPVMPPSPNDSTSAHVSGWDSQQDSPRGFMSPTQEAQAQRAAAAKLRDHERRQRQAQALSEEIGVPDFEIPPPPNAPRRQQRKPQVNWASGIEDDWKVNDAEPMTTPTDAVSEAGTYMNPTGDKNKRRRRRQ</sequence>
<dbReference type="EMBL" id="JAUJDW010000002">
    <property type="protein sequence ID" value="KAK0664137.1"/>
    <property type="molecule type" value="Genomic_DNA"/>
</dbReference>
<evidence type="ECO:0000313" key="3">
    <source>
        <dbReference type="Proteomes" id="UP001175001"/>
    </source>
</evidence>
<reference evidence="2" key="1">
    <citation type="submission" date="2023-06" db="EMBL/GenBank/DDBJ databases">
        <title>Multi-omics analyses reveal the molecular pathogenesis toolkit of Lasiodiplodia hormozganensis, a cross-kingdom pathogen.</title>
        <authorList>
            <person name="Felix C."/>
            <person name="Meneses R."/>
            <person name="Goncalves M.F.M."/>
            <person name="Tilleman L."/>
            <person name="Duarte A.S."/>
            <person name="Jorrin-Novo J.V."/>
            <person name="Van De Peer Y."/>
            <person name="Deforce D."/>
            <person name="Van Nieuwerburgh F."/>
            <person name="Esteves A.C."/>
            <person name="Alves A."/>
        </authorList>
    </citation>
    <scope>NUCLEOTIDE SEQUENCE</scope>
    <source>
        <strain evidence="2">CBS 339.90</strain>
    </source>
</reference>
<name>A0AA39Z5N2_9PEZI</name>
<keyword evidence="2" id="KW-0804">Transcription</keyword>
<feature type="compositionally biased region" description="Low complexity" evidence="1">
    <location>
        <begin position="353"/>
        <end position="367"/>
    </location>
</feature>
<accession>A0AA39Z5N2</accession>
<keyword evidence="2" id="KW-0240">DNA-directed RNA polymerase</keyword>
<dbReference type="Proteomes" id="UP001175001">
    <property type="component" value="Unassembled WGS sequence"/>
</dbReference>
<proteinExistence type="predicted"/>
<comment type="caution">
    <text evidence="2">The sequence shown here is derived from an EMBL/GenBank/DDBJ whole genome shotgun (WGS) entry which is preliminary data.</text>
</comment>
<evidence type="ECO:0000313" key="2">
    <source>
        <dbReference type="EMBL" id="KAK0664137.1"/>
    </source>
</evidence>
<protein>
    <submittedName>
        <fullName evidence="2">DNA-directed RNA polymerase II subunit 1</fullName>
    </submittedName>
</protein>
<feature type="compositionally biased region" description="Basic and acidic residues" evidence="1">
    <location>
        <begin position="124"/>
        <end position="146"/>
    </location>
</feature>
<evidence type="ECO:0000256" key="1">
    <source>
        <dbReference type="SAM" id="MobiDB-lite"/>
    </source>
</evidence>
<organism evidence="2 3">
    <name type="scientific">Lasiodiplodia hormozganensis</name>
    <dbReference type="NCBI Taxonomy" id="869390"/>
    <lineage>
        <taxon>Eukaryota</taxon>
        <taxon>Fungi</taxon>
        <taxon>Dikarya</taxon>
        <taxon>Ascomycota</taxon>
        <taxon>Pezizomycotina</taxon>
        <taxon>Dothideomycetes</taxon>
        <taxon>Dothideomycetes incertae sedis</taxon>
        <taxon>Botryosphaeriales</taxon>
        <taxon>Botryosphaeriaceae</taxon>
        <taxon>Lasiodiplodia</taxon>
    </lineage>
</organism>
<feature type="compositionally biased region" description="Polar residues" evidence="1">
    <location>
        <begin position="368"/>
        <end position="378"/>
    </location>
</feature>